<evidence type="ECO:0008006" key="4">
    <source>
        <dbReference type="Google" id="ProtNLM"/>
    </source>
</evidence>
<dbReference type="EMBL" id="BOMS01000009">
    <property type="protein sequence ID" value="GIE64301.1"/>
    <property type="molecule type" value="Genomic_DNA"/>
</dbReference>
<feature type="transmembrane region" description="Helical" evidence="1">
    <location>
        <begin position="148"/>
        <end position="166"/>
    </location>
</feature>
<protein>
    <recommendedName>
        <fullName evidence="4">Integral membrane protein</fullName>
    </recommendedName>
</protein>
<keyword evidence="3" id="KW-1185">Reference proteome</keyword>
<name>A0ABQ4B1E0_9ACTN</name>
<keyword evidence="1" id="KW-0472">Membrane</keyword>
<dbReference type="RefSeq" id="WP_203823566.1">
    <property type="nucleotide sequence ID" value="NZ_BAAATY010000005.1"/>
</dbReference>
<comment type="caution">
    <text evidence="2">The sequence shown here is derived from an EMBL/GenBank/DDBJ whole genome shotgun (WGS) entry which is preliminary data.</text>
</comment>
<feature type="transmembrane region" description="Helical" evidence="1">
    <location>
        <begin position="205"/>
        <end position="224"/>
    </location>
</feature>
<feature type="transmembrane region" description="Helical" evidence="1">
    <location>
        <begin position="121"/>
        <end position="141"/>
    </location>
</feature>
<feature type="transmembrane region" description="Helical" evidence="1">
    <location>
        <begin position="244"/>
        <end position="276"/>
    </location>
</feature>
<evidence type="ECO:0000313" key="3">
    <source>
        <dbReference type="Proteomes" id="UP000624709"/>
    </source>
</evidence>
<feature type="transmembrane region" description="Helical" evidence="1">
    <location>
        <begin position="73"/>
        <end position="101"/>
    </location>
</feature>
<feature type="transmembrane region" description="Helical" evidence="1">
    <location>
        <begin position="172"/>
        <end position="193"/>
    </location>
</feature>
<organism evidence="2 3">
    <name type="scientific">Actinoplanes palleronii</name>
    <dbReference type="NCBI Taxonomy" id="113570"/>
    <lineage>
        <taxon>Bacteria</taxon>
        <taxon>Bacillati</taxon>
        <taxon>Actinomycetota</taxon>
        <taxon>Actinomycetes</taxon>
        <taxon>Micromonosporales</taxon>
        <taxon>Micromonosporaceae</taxon>
        <taxon>Actinoplanes</taxon>
    </lineage>
</organism>
<gene>
    <name evidence="2" type="ORF">Apa02nite_004090</name>
</gene>
<proteinExistence type="predicted"/>
<evidence type="ECO:0000313" key="2">
    <source>
        <dbReference type="EMBL" id="GIE64301.1"/>
    </source>
</evidence>
<evidence type="ECO:0000256" key="1">
    <source>
        <dbReference type="SAM" id="Phobius"/>
    </source>
</evidence>
<feature type="transmembrane region" description="Helical" evidence="1">
    <location>
        <begin position="288"/>
        <end position="306"/>
    </location>
</feature>
<keyword evidence="1" id="KW-1133">Transmembrane helix</keyword>
<feature type="transmembrane region" description="Helical" evidence="1">
    <location>
        <begin position="326"/>
        <end position="350"/>
    </location>
</feature>
<reference evidence="2 3" key="1">
    <citation type="submission" date="2021-01" db="EMBL/GenBank/DDBJ databases">
        <title>Whole genome shotgun sequence of Actinoplanes palleronii NBRC 14916.</title>
        <authorList>
            <person name="Komaki H."/>
            <person name="Tamura T."/>
        </authorList>
    </citation>
    <scope>NUCLEOTIDE SEQUENCE [LARGE SCALE GENOMIC DNA]</scope>
    <source>
        <strain evidence="2 3">NBRC 14916</strain>
    </source>
</reference>
<dbReference type="Proteomes" id="UP000624709">
    <property type="component" value="Unassembled WGS sequence"/>
</dbReference>
<keyword evidence="1" id="KW-0812">Transmembrane</keyword>
<sequence length="361" mass="38460">MTDTPTEPSTTPTVDLAAAYQRLLFAYPSRYRRERGPELVDLYLEMAGDRTRPGFADTADLIRGGLRERLRTIGLGGLADGVSAAGVLALTTLGALSVYFLSTVEVQHLWPNATQMNLPLGPFRTPAALAYLACLLAVLAFAARPGRFARVVAVVALLLVTAVLLVRATVGIPVVSMPGYLLLPLVALAVLALAAPSTPSWPVRLLPLAAAVATFLAGGAHLPLTSLAVGVDEPVGNVWDTTTWGYRFCCGYITPTMYILHMIALALLTAAVLLALRDAVAGRARGAWTLLILLTPMTLMEAMRLNDIAPFSTISRLVGSHDYERQVVIAGLLGVLITGVLLPLATGQAVRLARHRKRILD</sequence>
<accession>A0ABQ4B1E0</accession>